<dbReference type="AlphaFoldDB" id="A0A8H4XF93"/>
<reference evidence="1" key="2">
    <citation type="submission" date="2020-05" db="EMBL/GenBank/DDBJ databases">
        <authorList>
            <person name="Kim H.-S."/>
            <person name="Proctor R.H."/>
            <person name="Brown D.W."/>
        </authorList>
    </citation>
    <scope>NUCLEOTIDE SEQUENCE</scope>
    <source>
        <strain evidence="1">NRRL 20472</strain>
    </source>
</reference>
<comment type="caution">
    <text evidence="1">The sequence shown here is derived from an EMBL/GenBank/DDBJ whole genome shotgun (WGS) entry which is preliminary data.</text>
</comment>
<accession>A0A8H4XF93</accession>
<dbReference type="OrthoDB" id="5115833at2759"/>
<dbReference type="Proteomes" id="UP000622797">
    <property type="component" value="Unassembled WGS sequence"/>
</dbReference>
<reference evidence="1" key="1">
    <citation type="journal article" date="2020" name="BMC Genomics">
        <title>Correction to: Identification and distribution of gene clusters required for synthesis of sphingolipid metabolism inhibitors in diverse species of the filamentous fungus Fusarium.</title>
        <authorList>
            <person name="Kim H.S."/>
            <person name="Lohmar J.M."/>
            <person name="Busman M."/>
            <person name="Brown D.W."/>
            <person name="Naumann T.A."/>
            <person name="Divon H.H."/>
            <person name="Lysoe E."/>
            <person name="Uhlig S."/>
            <person name="Proctor R.H."/>
        </authorList>
    </citation>
    <scope>NUCLEOTIDE SEQUENCE</scope>
    <source>
        <strain evidence="1">NRRL 20472</strain>
    </source>
</reference>
<organism evidence="1 2">
    <name type="scientific">Fusarium sarcochroum</name>
    <dbReference type="NCBI Taxonomy" id="1208366"/>
    <lineage>
        <taxon>Eukaryota</taxon>
        <taxon>Fungi</taxon>
        <taxon>Dikarya</taxon>
        <taxon>Ascomycota</taxon>
        <taxon>Pezizomycotina</taxon>
        <taxon>Sordariomycetes</taxon>
        <taxon>Hypocreomycetidae</taxon>
        <taxon>Hypocreales</taxon>
        <taxon>Nectriaceae</taxon>
        <taxon>Fusarium</taxon>
        <taxon>Fusarium lateritium species complex</taxon>
    </lineage>
</organism>
<gene>
    <name evidence="1" type="ORF">FSARC_584</name>
</gene>
<proteinExistence type="predicted"/>
<evidence type="ECO:0000313" key="1">
    <source>
        <dbReference type="EMBL" id="KAF4973007.1"/>
    </source>
</evidence>
<evidence type="ECO:0000313" key="2">
    <source>
        <dbReference type="Proteomes" id="UP000622797"/>
    </source>
</evidence>
<sequence>MFERRSLEGLLQICKIPRFASQVHTLDICIRHLLPLDEQRRSDDTNSVEDDTDNDRDTYGTWTSEDSLFRLGGQDELMTDYAFHKCVREALQKLTECKTITFSDLGLPRGICSPEKGVDPSHYHGLMLKSGDSIAFVTKSLDVVLNGPNLPDLEAITFNIGQFPVKNLDGLKPTMLPPLPSSVANVRRLSLHLDQKFLDGPELRTFVKGFPELLELGLKVVDEDWMTGTLPFLSEMAVPKLRKLHLRWLACTMRELNDFLLQHQDTLSHILFYKWINSTAGPGYDQQNGCRISGNATLLEQLSKNGNAMACRYVGATKIRSDYQQNGQTFEMIGGDLASSDLLTQLTGRSAWTGSTCLHSDLQDAEGSVPGTQVNGHTLIFRRPTETGST</sequence>
<protein>
    <submittedName>
        <fullName evidence="1">Uncharacterized protein</fullName>
    </submittedName>
</protein>
<dbReference type="EMBL" id="JABEXW010000032">
    <property type="protein sequence ID" value="KAF4973007.1"/>
    <property type="molecule type" value="Genomic_DNA"/>
</dbReference>
<keyword evidence="2" id="KW-1185">Reference proteome</keyword>
<name>A0A8H4XF93_9HYPO</name>